<name>A0A6N7YXT6_9PSEU</name>
<dbReference type="Gene3D" id="1.10.357.10">
    <property type="entry name" value="Tetracycline Repressor, domain 2"/>
    <property type="match status" value="1"/>
</dbReference>
<dbReference type="PRINTS" id="PR00455">
    <property type="entry name" value="HTHTETR"/>
</dbReference>
<dbReference type="SUPFAM" id="SSF46689">
    <property type="entry name" value="Homeodomain-like"/>
    <property type="match status" value="1"/>
</dbReference>
<feature type="DNA-binding region" description="H-T-H motif" evidence="2">
    <location>
        <begin position="38"/>
        <end position="57"/>
    </location>
</feature>
<dbReference type="PANTHER" id="PTHR30055:SF181">
    <property type="entry name" value="BLR6905 PROTEIN"/>
    <property type="match status" value="1"/>
</dbReference>
<dbReference type="GO" id="GO:0000976">
    <property type="term" value="F:transcription cis-regulatory region binding"/>
    <property type="evidence" value="ECO:0007669"/>
    <property type="project" value="TreeGrafter"/>
</dbReference>
<dbReference type="RefSeq" id="WP_154755943.1">
    <property type="nucleotide sequence ID" value="NZ_WMBA01000007.1"/>
</dbReference>
<keyword evidence="1 2" id="KW-0238">DNA-binding</keyword>
<dbReference type="InterPro" id="IPR001647">
    <property type="entry name" value="HTH_TetR"/>
</dbReference>
<gene>
    <name evidence="4" type="ORF">GKO32_06845</name>
</gene>
<dbReference type="PANTHER" id="PTHR30055">
    <property type="entry name" value="HTH-TYPE TRANSCRIPTIONAL REGULATOR RUTR"/>
    <property type="match status" value="1"/>
</dbReference>
<dbReference type="Proteomes" id="UP000440096">
    <property type="component" value="Unassembled WGS sequence"/>
</dbReference>
<protein>
    <submittedName>
        <fullName evidence="4">TetR family transcriptional regulator</fullName>
    </submittedName>
</protein>
<evidence type="ECO:0000256" key="1">
    <source>
        <dbReference type="ARBA" id="ARBA00023125"/>
    </source>
</evidence>
<keyword evidence="5" id="KW-1185">Reference proteome</keyword>
<dbReference type="AlphaFoldDB" id="A0A6N7YXT6"/>
<proteinExistence type="predicted"/>
<dbReference type="OrthoDB" id="8479950at2"/>
<evidence type="ECO:0000259" key="3">
    <source>
        <dbReference type="PROSITE" id="PS50977"/>
    </source>
</evidence>
<dbReference type="EMBL" id="WMBA01000007">
    <property type="protein sequence ID" value="MTD53703.1"/>
    <property type="molecule type" value="Genomic_DNA"/>
</dbReference>
<sequence>MASAPSHKRRTRLSPEAREAMILHAAIEFFAERGFAAQTRELAARLGISEPLIYRYFPTKEALIQRVFQEVIESRWDSGWTTLLRDRDIPLSQRLLAFYDRYLDAIDDGVWVRIVMYASLDGLDMTRQYIRDRVDEVLGIIATESAASMGLDREVDPELVWHLHSTLIYFLIRKHIHLTAVAEDRSAVASMAVNAFIETLAAQAPARRATRVRRGTA</sequence>
<dbReference type="GO" id="GO:0003700">
    <property type="term" value="F:DNA-binding transcription factor activity"/>
    <property type="evidence" value="ECO:0007669"/>
    <property type="project" value="TreeGrafter"/>
</dbReference>
<dbReference type="InterPro" id="IPR009057">
    <property type="entry name" value="Homeodomain-like_sf"/>
</dbReference>
<dbReference type="PROSITE" id="PS50977">
    <property type="entry name" value="HTH_TETR_2"/>
    <property type="match status" value="1"/>
</dbReference>
<dbReference type="InterPro" id="IPR050109">
    <property type="entry name" value="HTH-type_TetR-like_transc_reg"/>
</dbReference>
<dbReference type="Pfam" id="PF00440">
    <property type="entry name" value="TetR_N"/>
    <property type="match status" value="1"/>
</dbReference>
<reference evidence="4 5" key="1">
    <citation type="submission" date="2019-11" db="EMBL/GenBank/DDBJ databases">
        <title>Draft genome of Amycolatopsis RM579.</title>
        <authorList>
            <person name="Duangmal K."/>
            <person name="Mingma R."/>
        </authorList>
    </citation>
    <scope>NUCLEOTIDE SEQUENCE [LARGE SCALE GENOMIC DNA]</scope>
    <source>
        <strain evidence="4 5">RM579</strain>
    </source>
</reference>
<evidence type="ECO:0000313" key="5">
    <source>
        <dbReference type="Proteomes" id="UP000440096"/>
    </source>
</evidence>
<comment type="caution">
    <text evidence="4">The sequence shown here is derived from an EMBL/GenBank/DDBJ whole genome shotgun (WGS) entry which is preliminary data.</text>
</comment>
<evidence type="ECO:0000256" key="2">
    <source>
        <dbReference type="PROSITE-ProRule" id="PRU00335"/>
    </source>
</evidence>
<feature type="domain" description="HTH tetR-type" evidence="3">
    <location>
        <begin position="16"/>
        <end position="75"/>
    </location>
</feature>
<organism evidence="4 5">
    <name type="scientific">Amycolatopsis pithecellobii</name>
    <dbReference type="NCBI Taxonomy" id="664692"/>
    <lineage>
        <taxon>Bacteria</taxon>
        <taxon>Bacillati</taxon>
        <taxon>Actinomycetota</taxon>
        <taxon>Actinomycetes</taxon>
        <taxon>Pseudonocardiales</taxon>
        <taxon>Pseudonocardiaceae</taxon>
        <taxon>Amycolatopsis</taxon>
    </lineage>
</organism>
<accession>A0A6N7YXT6</accession>
<evidence type="ECO:0000313" key="4">
    <source>
        <dbReference type="EMBL" id="MTD53703.1"/>
    </source>
</evidence>